<dbReference type="Gene3D" id="3.30.420.40">
    <property type="match status" value="2"/>
</dbReference>
<comment type="caution">
    <text evidence="1">The sequence shown here is derived from an EMBL/GenBank/DDBJ whole genome shotgun (WGS) entry which is preliminary data.</text>
</comment>
<name>A0A5M3ZED9_ASPTE</name>
<dbReference type="CDD" id="cd10170">
    <property type="entry name" value="ASKHA_NBD_HSP70"/>
    <property type="match status" value="1"/>
</dbReference>
<reference evidence="1 2" key="1">
    <citation type="submission" date="2020-01" db="EMBL/GenBank/DDBJ databases">
        <title>Aspergillus terreus IFO 6365 whole genome shotgun sequence.</title>
        <authorList>
            <person name="Kanamasa S."/>
            <person name="Takahashi H."/>
        </authorList>
    </citation>
    <scope>NUCLEOTIDE SEQUENCE [LARGE SCALE GENOMIC DNA]</scope>
    <source>
        <strain evidence="1 2">IFO 6365</strain>
    </source>
</reference>
<evidence type="ECO:0000313" key="2">
    <source>
        <dbReference type="Proteomes" id="UP000452235"/>
    </source>
</evidence>
<dbReference type="Pfam" id="PF00012">
    <property type="entry name" value="HSP70"/>
    <property type="match status" value="1"/>
</dbReference>
<dbReference type="GO" id="GO:0005524">
    <property type="term" value="F:ATP binding"/>
    <property type="evidence" value="ECO:0007669"/>
    <property type="project" value="InterPro"/>
</dbReference>
<dbReference type="InterPro" id="IPR043129">
    <property type="entry name" value="ATPase_NBD"/>
</dbReference>
<dbReference type="PRINTS" id="PR00301">
    <property type="entry name" value="HEATSHOCK70"/>
</dbReference>
<accession>A0A5M3ZED9</accession>
<protein>
    <submittedName>
        <fullName evidence="1">Actin-like ATPase-domain-containing protein</fullName>
    </submittedName>
</protein>
<dbReference type="Proteomes" id="UP000452235">
    <property type="component" value="Unassembled WGS sequence"/>
</dbReference>
<dbReference type="GO" id="GO:0140662">
    <property type="term" value="F:ATP-dependent protein folding chaperone"/>
    <property type="evidence" value="ECO:0007669"/>
    <property type="project" value="InterPro"/>
</dbReference>
<dbReference type="AlphaFoldDB" id="A0A5M3ZED9"/>
<organism evidence="1 2">
    <name type="scientific">Aspergillus terreus</name>
    <dbReference type="NCBI Taxonomy" id="33178"/>
    <lineage>
        <taxon>Eukaryota</taxon>
        <taxon>Fungi</taxon>
        <taxon>Dikarya</taxon>
        <taxon>Ascomycota</taxon>
        <taxon>Pezizomycotina</taxon>
        <taxon>Eurotiomycetes</taxon>
        <taxon>Eurotiomycetidae</taxon>
        <taxon>Eurotiales</taxon>
        <taxon>Aspergillaceae</taxon>
        <taxon>Aspergillus</taxon>
        <taxon>Aspergillus subgen. Circumdati</taxon>
    </lineage>
</organism>
<dbReference type="PANTHER" id="PTHR14187:SF81">
    <property type="entry name" value="HSP70 FAMILY PROTEIN (AFU_ORTHOLOGUE AFUA_4G14040)"/>
    <property type="match status" value="1"/>
</dbReference>
<sequence length="553" mass="61360">MASRKRLIVGIDFGTTKTCVGYTKPGARGKIELVRQWSMENTNEPVVPSRIGYDQGVPAGYGDGVLPGAEVCSWTKLLLDRNVNSLEFADEAMRQMLGSGVLHLPAALSPCYVISDFLRYVHHHTSDHIPEIDRDDTQVEYYFTVPATWPQETRDLLRSAAIGAQFERAVQQRERVYVIDEPEAATLSVLAQCQNALEPGDGLLVCDCGGGTVDITTCSILSVNPTLHFQQITASTGGMCGSTAVDFRFYQLLVRELGDAFLELPSGTSRPGSVFMNRFEQVKKTFHENESRTSYIPLNIELHDGAVYSDIYDTQKSRVVLAPGRMRELFDPVVDRIRALVLTQIRQAHDCGRPINKVVLVGGFSASPYLRSRLGNWLRENESCVVIPQSEPHLAAVRGAVLYGLHFANGPTWHCSRTYGVAVADMPTFEPSWILRKGESYSASMPHHASITIAHAHEKSLVYEIGIYECSLVDLQHRVDSDYHIARKGVIVCDFNERQNRSAYPYPVVAGQTLYTLRADVEVTFVPADRSLHFVVRSQGQEVGRGQVAVPAE</sequence>
<dbReference type="PANTHER" id="PTHR14187">
    <property type="entry name" value="ALPHA KINASE/ELONGATION FACTOR 2 KINASE"/>
    <property type="match status" value="1"/>
</dbReference>
<dbReference type="SUPFAM" id="SSF53067">
    <property type="entry name" value="Actin-like ATPase domain"/>
    <property type="match status" value="2"/>
</dbReference>
<dbReference type="EMBL" id="BLJY01000004">
    <property type="protein sequence ID" value="GFF14956.1"/>
    <property type="molecule type" value="Genomic_DNA"/>
</dbReference>
<gene>
    <name evidence="1" type="ORF">ATEIFO6365_0004007500</name>
</gene>
<keyword evidence="2" id="KW-1185">Reference proteome</keyword>
<proteinExistence type="predicted"/>
<dbReference type="InterPro" id="IPR013126">
    <property type="entry name" value="Hsp_70_fam"/>
</dbReference>
<dbReference type="VEuPathDB" id="FungiDB:ATEG_09418"/>
<dbReference type="Gene3D" id="3.90.640.10">
    <property type="entry name" value="Actin, Chain A, domain 4"/>
    <property type="match status" value="1"/>
</dbReference>
<evidence type="ECO:0000313" key="1">
    <source>
        <dbReference type="EMBL" id="GFF14956.1"/>
    </source>
</evidence>
<dbReference type="OrthoDB" id="4499759at2759"/>